<evidence type="ECO:0000313" key="3">
    <source>
        <dbReference type="Proteomes" id="UP000216478"/>
    </source>
</evidence>
<sequence>MHDDSTPPALRSGDSLSQPRALDEDEHSAGQVGMMRQGSPHA</sequence>
<dbReference type="EMBL" id="NNRL01000164">
    <property type="protein sequence ID" value="OYR08869.1"/>
    <property type="molecule type" value="Genomic_DNA"/>
</dbReference>
<name>A0A256F1Y0_9HYPH</name>
<comment type="caution">
    <text evidence="2">The sequence shown here is derived from an EMBL/GenBank/DDBJ whole genome shotgun (WGS) entry which is preliminary data.</text>
</comment>
<evidence type="ECO:0000256" key="1">
    <source>
        <dbReference type="SAM" id="MobiDB-lite"/>
    </source>
</evidence>
<gene>
    <name evidence="2" type="ORF">CEV33_2589</name>
</gene>
<proteinExistence type="predicted"/>
<protein>
    <submittedName>
        <fullName evidence="2">Uncharacterized protein</fullName>
    </submittedName>
</protein>
<accession>A0A256F1Y0</accession>
<feature type="region of interest" description="Disordered" evidence="1">
    <location>
        <begin position="1"/>
        <end position="42"/>
    </location>
</feature>
<dbReference type="AlphaFoldDB" id="A0A256F1Y0"/>
<evidence type="ECO:0000313" key="2">
    <source>
        <dbReference type="EMBL" id="OYR08869.1"/>
    </source>
</evidence>
<dbReference type="Proteomes" id="UP000216478">
    <property type="component" value="Unassembled WGS sequence"/>
</dbReference>
<organism evidence="2 3">
    <name type="scientific">Brucella grignonensis</name>
    <dbReference type="NCBI Taxonomy" id="94627"/>
    <lineage>
        <taxon>Bacteria</taxon>
        <taxon>Pseudomonadati</taxon>
        <taxon>Pseudomonadota</taxon>
        <taxon>Alphaproteobacteria</taxon>
        <taxon>Hyphomicrobiales</taxon>
        <taxon>Brucellaceae</taxon>
        <taxon>Brucella/Ochrobactrum group</taxon>
        <taxon>Brucella</taxon>
    </lineage>
</organism>
<reference evidence="2 3" key="1">
    <citation type="submission" date="2017-07" db="EMBL/GenBank/DDBJ databases">
        <title>Phylogenetic study on the rhizospheric bacterium Ochrobactrum sp. A44.</title>
        <authorList>
            <person name="Krzyzanowska D.M."/>
            <person name="Ossowicki A."/>
            <person name="Rajewska M."/>
            <person name="Maciag T."/>
            <person name="Kaczynski Z."/>
            <person name="Czerwicka M."/>
            <person name="Jafra S."/>
        </authorList>
    </citation>
    <scope>NUCLEOTIDE SEQUENCE [LARGE SCALE GENOMIC DNA]</scope>
    <source>
        <strain evidence="2 3">OgA9a</strain>
    </source>
</reference>
<keyword evidence="3" id="KW-1185">Reference proteome</keyword>